<protein>
    <submittedName>
        <fullName evidence="1">Uncharacterized protein</fullName>
    </submittedName>
</protein>
<sequence length="106" mass="11722">MLSIFNAARLDSELCALHQQPLTMSTTAGRSRNALSGHHFFSRLLAGNTACHFPHSYRCLSSIWNAVRPRLAYLHCRHTPEPLSMVSMGRLYVGPCASVVKHQGCA</sequence>
<reference evidence="1" key="1">
    <citation type="journal article" date="2020" name="Stud. Mycol.">
        <title>101 Dothideomycetes genomes: a test case for predicting lifestyles and emergence of pathogens.</title>
        <authorList>
            <person name="Haridas S."/>
            <person name="Albert R."/>
            <person name="Binder M."/>
            <person name="Bloem J."/>
            <person name="Labutti K."/>
            <person name="Salamov A."/>
            <person name="Andreopoulos B."/>
            <person name="Baker S."/>
            <person name="Barry K."/>
            <person name="Bills G."/>
            <person name="Bluhm B."/>
            <person name="Cannon C."/>
            <person name="Castanera R."/>
            <person name="Culley D."/>
            <person name="Daum C."/>
            <person name="Ezra D."/>
            <person name="Gonzalez J."/>
            <person name="Henrissat B."/>
            <person name="Kuo A."/>
            <person name="Liang C."/>
            <person name="Lipzen A."/>
            <person name="Lutzoni F."/>
            <person name="Magnuson J."/>
            <person name="Mondo S."/>
            <person name="Nolan M."/>
            <person name="Ohm R."/>
            <person name="Pangilinan J."/>
            <person name="Park H.-J."/>
            <person name="Ramirez L."/>
            <person name="Alfaro M."/>
            <person name="Sun H."/>
            <person name="Tritt A."/>
            <person name="Yoshinaga Y."/>
            <person name="Zwiers L.-H."/>
            <person name="Turgeon B."/>
            <person name="Goodwin S."/>
            <person name="Spatafora J."/>
            <person name="Crous P."/>
            <person name="Grigoriev I."/>
        </authorList>
    </citation>
    <scope>NUCLEOTIDE SEQUENCE</scope>
    <source>
        <strain evidence="1">CBS 161.51</strain>
    </source>
</reference>
<name>A0A6A5SIG0_9PLEO</name>
<dbReference type="OrthoDB" id="10508345at2759"/>
<dbReference type="Proteomes" id="UP000800038">
    <property type="component" value="Unassembled WGS sequence"/>
</dbReference>
<gene>
    <name evidence="1" type="ORF">EJ02DRAFT_257634</name>
</gene>
<dbReference type="EMBL" id="ML976082">
    <property type="protein sequence ID" value="KAF1939388.1"/>
    <property type="molecule type" value="Genomic_DNA"/>
</dbReference>
<dbReference type="AlphaFoldDB" id="A0A6A5SIG0"/>
<keyword evidence="2" id="KW-1185">Reference proteome</keyword>
<evidence type="ECO:0000313" key="2">
    <source>
        <dbReference type="Proteomes" id="UP000800038"/>
    </source>
</evidence>
<proteinExistence type="predicted"/>
<accession>A0A6A5SIG0</accession>
<evidence type="ECO:0000313" key="1">
    <source>
        <dbReference type="EMBL" id="KAF1939388.1"/>
    </source>
</evidence>
<organism evidence="1 2">
    <name type="scientific">Clathrospora elynae</name>
    <dbReference type="NCBI Taxonomy" id="706981"/>
    <lineage>
        <taxon>Eukaryota</taxon>
        <taxon>Fungi</taxon>
        <taxon>Dikarya</taxon>
        <taxon>Ascomycota</taxon>
        <taxon>Pezizomycotina</taxon>
        <taxon>Dothideomycetes</taxon>
        <taxon>Pleosporomycetidae</taxon>
        <taxon>Pleosporales</taxon>
        <taxon>Diademaceae</taxon>
        <taxon>Clathrospora</taxon>
    </lineage>
</organism>